<evidence type="ECO:0000256" key="1">
    <source>
        <dbReference type="ARBA" id="ARBA00022898"/>
    </source>
</evidence>
<dbReference type="EMBL" id="NHYE01005292">
    <property type="protein sequence ID" value="PPQ75057.1"/>
    <property type="molecule type" value="Genomic_DNA"/>
</dbReference>
<dbReference type="OrthoDB" id="5978656at2759"/>
<comment type="caution">
    <text evidence="3">The sequence shown here is derived from an EMBL/GenBank/DDBJ whole genome shotgun (WGS) entry which is preliminary data.</text>
</comment>
<dbReference type="PANTHER" id="PTHR43092:SF2">
    <property type="entry name" value="HERCYNYLCYSTEINE SULFOXIDE LYASE"/>
    <property type="match status" value="1"/>
</dbReference>
<dbReference type="Pfam" id="PF00266">
    <property type="entry name" value="Aminotran_5"/>
    <property type="match status" value="1"/>
</dbReference>
<sequence length="312" mass="35182">DAVYDSISLAIENIEGSPKCSIFHIGDCTSKDAILTLFRQHIVRVKEEMRVQGMALPSKSAESPKVVAIIESITATPSVLLPWKDMVKICHNENIWTIVDAAHSLGQEVGINLTEVDPDFWMTNCSKWYYTQRGCAVLYVPFRNQDMMKNQLVPGVRYPMRGTAPTAFIHKFHWTGLVDPVAILSIEFAIAFRERLGGERKINDYCHSLAVAGGKLVARMLGTKVMDLAKDAELTANMTNIELPIPSSVLPSKELFFLFEDEMMGVHKIFVPPFYFRGRWWARVSAQIYNDMSDFERLGKALVETCQKISSL</sequence>
<accession>A0A409W965</accession>
<gene>
    <name evidence="3" type="ORF">CVT26_012059</name>
</gene>
<keyword evidence="4" id="KW-1185">Reference proteome</keyword>
<dbReference type="FunCoup" id="A0A409W965">
    <property type="interactions" value="12"/>
</dbReference>
<organism evidence="3 4">
    <name type="scientific">Gymnopilus dilepis</name>
    <dbReference type="NCBI Taxonomy" id="231916"/>
    <lineage>
        <taxon>Eukaryota</taxon>
        <taxon>Fungi</taxon>
        <taxon>Dikarya</taxon>
        <taxon>Basidiomycota</taxon>
        <taxon>Agaricomycotina</taxon>
        <taxon>Agaricomycetes</taxon>
        <taxon>Agaricomycetidae</taxon>
        <taxon>Agaricales</taxon>
        <taxon>Agaricineae</taxon>
        <taxon>Hymenogastraceae</taxon>
        <taxon>Gymnopilus</taxon>
    </lineage>
</organism>
<dbReference type="AlphaFoldDB" id="A0A409W965"/>
<name>A0A409W965_9AGAR</name>
<evidence type="ECO:0000313" key="4">
    <source>
        <dbReference type="Proteomes" id="UP000284706"/>
    </source>
</evidence>
<feature type="domain" description="Aminotransferase class V" evidence="2">
    <location>
        <begin position="41"/>
        <end position="193"/>
    </location>
</feature>
<dbReference type="PANTHER" id="PTHR43092">
    <property type="entry name" value="L-CYSTEINE DESULFHYDRASE"/>
    <property type="match status" value="1"/>
</dbReference>
<proteinExistence type="predicted"/>
<feature type="non-terminal residue" evidence="3">
    <location>
        <position position="1"/>
    </location>
</feature>
<protein>
    <recommendedName>
        <fullName evidence="2">Aminotransferase class V domain-containing protein</fullName>
    </recommendedName>
</protein>
<dbReference type="Proteomes" id="UP000284706">
    <property type="component" value="Unassembled WGS sequence"/>
</dbReference>
<reference evidence="3 4" key="1">
    <citation type="journal article" date="2018" name="Evol. Lett.">
        <title>Horizontal gene cluster transfer increased hallucinogenic mushroom diversity.</title>
        <authorList>
            <person name="Reynolds H.T."/>
            <person name="Vijayakumar V."/>
            <person name="Gluck-Thaler E."/>
            <person name="Korotkin H.B."/>
            <person name="Matheny P.B."/>
            <person name="Slot J.C."/>
        </authorList>
    </citation>
    <scope>NUCLEOTIDE SEQUENCE [LARGE SCALE GENOMIC DNA]</scope>
    <source>
        <strain evidence="3 4">SRW20</strain>
    </source>
</reference>
<dbReference type="InParanoid" id="A0A409W965"/>
<dbReference type="InterPro" id="IPR000192">
    <property type="entry name" value="Aminotrans_V_dom"/>
</dbReference>
<evidence type="ECO:0000259" key="2">
    <source>
        <dbReference type="Pfam" id="PF00266"/>
    </source>
</evidence>
<dbReference type="Gene3D" id="3.40.640.10">
    <property type="entry name" value="Type I PLP-dependent aspartate aminotransferase-like (Major domain)"/>
    <property type="match status" value="1"/>
</dbReference>
<evidence type="ECO:0000313" key="3">
    <source>
        <dbReference type="EMBL" id="PPQ75057.1"/>
    </source>
</evidence>
<dbReference type="STRING" id="231916.A0A409W965"/>
<dbReference type="InterPro" id="IPR015421">
    <property type="entry name" value="PyrdxlP-dep_Trfase_major"/>
</dbReference>
<dbReference type="InterPro" id="IPR015424">
    <property type="entry name" value="PyrdxlP-dep_Trfase"/>
</dbReference>
<keyword evidence="1" id="KW-0663">Pyridoxal phosphate</keyword>
<dbReference type="SUPFAM" id="SSF53383">
    <property type="entry name" value="PLP-dependent transferases"/>
    <property type="match status" value="1"/>
</dbReference>